<dbReference type="EnsemblPlants" id="TraesCS7A02G269400.4">
    <property type="protein sequence ID" value="TraesCS7A02G269400.4"/>
    <property type="gene ID" value="TraesCS7A02G269400"/>
</dbReference>
<name>A0A3B6RF92_WHEAT</name>
<dbReference type="Pfam" id="PF01963">
    <property type="entry name" value="TraB_PrgY_gumN"/>
    <property type="match status" value="1"/>
</dbReference>
<dbReference type="OrthoDB" id="48306at2759"/>
<keyword evidence="2" id="KW-1185">Reference proteome</keyword>
<protein>
    <recommendedName>
        <fullName evidence="3">TraB domain-containing protein</fullName>
    </recommendedName>
</protein>
<gene>
    <name evidence="1" type="primary">LOC123152323</name>
</gene>
<dbReference type="InterPro" id="IPR002816">
    <property type="entry name" value="TraB/PrgY/GumN_fam"/>
</dbReference>
<evidence type="ECO:0008006" key="3">
    <source>
        <dbReference type="Google" id="ProtNLM"/>
    </source>
</evidence>
<dbReference type="InterPro" id="IPR046345">
    <property type="entry name" value="TraB_PrgY-like"/>
</dbReference>
<dbReference type="Gramene" id="TraesCS7A03G0626800.4">
    <property type="protein sequence ID" value="TraesCS7A03G0626800.4.CDS"/>
    <property type="gene ID" value="TraesCS7A03G0626800"/>
</dbReference>
<organism evidence="1">
    <name type="scientific">Triticum aestivum</name>
    <name type="common">Wheat</name>
    <dbReference type="NCBI Taxonomy" id="4565"/>
    <lineage>
        <taxon>Eukaryota</taxon>
        <taxon>Viridiplantae</taxon>
        <taxon>Streptophyta</taxon>
        <taxon>Embryophyta</taxon>
        <taxon>Tracheophyta</taxon>
        <taxon>Spermatophyta</taxon>
        <taxon>Magnoliopsida</taxon>
        <taxon>Liliopsida</taxon>
        <taxon>Poales</taxon>
        <taxon>Poaceae</taxon>
        <taxon>BOP clade</taxon>
        <taxon>Pooideae</taxon>
        <taxon>Triticodae</taxon>
        <taxon>Triticeae</taxon>
        <taxon>Triticinae</taxon>
        <taxon>Triticum</taxon>
    </lineage>
</organism>
<dbReference type="AlphaFoldDB" id="A0A3B6RF92"/>
<reference evidence="1" key="1">
    <citation type="submission" date="2018-08" db="EMBL/GenBank/DDBJ databases">
        <authorList>
            <person name="Rossello M."/>
        </authorList>
    </citation>
    <scope>NUCLEOTIDE SEQUENCE [LARGE SCALE GENOMIC DNA]</scope>
    <source>
        <strain evidence="1">cv. Chinese Spring</strain>
    </source>
</reference>
<dbReference type="CDD" id="cd14726">
    <property type="entry name" value="TraB_PrgY-like"/>
    <property type="match status" value="1"/>
</dbReference>
<dbReference type="Proteomes" id="UP000019116">
    <property type="component" value="Chromosome 7A"/>
</dbReference>
<dbReference type="Gramene" id="TraesCS7A02G269400.4">
    <property type="protein sequence ID" value="TraesCS7A02G269400.4"/>
    <property type="gene ID" value="TraesCS7A02G269400"/>
</dbReference>
<evidence type="ECO:0000313" key="2">
    <source>
        <dbReference type="Proteomes" id="UP000019116"/>
    </source>
</evidence>
<sequence>MYASDDASGEPLLKSNMFSLGGTKFFGAVNRSINLGGQSALALRLLLAVFSSKISSGANRPFGEEVLCLVMPVFHILLWNESEPQIVLLYQTFMQFRAARRVSEDIGAQLVLGDRPIEITLERALKSLSWDEKTKLVISLFRGITSTTHMPQQDEKAAVSPYELYEKLSSSYPSLLQPLIHERDMFMAWSLKRSKAVNKSKTVVGVIGKGHMNGVVYALISDQGDLRFRDLVGRESSETWASSVVKGLVRDTVIGLALWALYELLQAAAVHIKL</sequence>
<proteinExistence type="predicted"/>
<dbReference type="PANTHER" id="PTHR21530">
    <property type="entry name" value="PHEROMONE SHUTDOWN PROTEIN"/>
    <property type="match status" value="1"/>
</dbReference>
<accession>A0A3B6RF92</accession>
<evidence type="ECO:0000313" key="1">
    <source>
        <dbReference type="EnsemblPlants" id="TraesCS7A02G269400.4"/>
    </source>
</evidence>
<reference evidence="1" key="2">
    <citation type="submission" date="2018-10" db="UniProtKB">
        <authorList>
            <consortium name="EnsemblPlants"/>
        </authorList>
    </citation>
    <scope>IDENTIFICATION</scope>
</reference>
<dbReference type="PANTHER" id="PTHR21530:SF0">
    <property type="entry name" value="TRAB FAMILY PROTEIN"/>
    <property type="match status" value="1"/>
</dbReference>
<dbReference type="PaxDb" id="4565-Traes_7AS_B8D92247A.1"/>
<dbReference type="Gramene" id="TraesRN7A0100600700.4">
    <property type="protein sequence ID" value="TraesRN7A0100600700.4"/>
    <property type="gene ID" value="TraesRN7A0100600700"/>
</dbReference>